<name>A0A1H0K084_9BACT</name>
<feature type="region of interest" description="Disordered" evidence="1">
    <location>
        <begin position="69"/>
        <end position="91"/>
    </location>
</feature>
<accession>A0A1H0K084</accession>
<sequence>MKNSNASLNHWGAKSKIFVLAVSALFLLQSLEPVNLFAQKSETPTAQAQIEEQDAAGVATEEADAVVTGEADVATSKEADGEQEEDGEGTWAGLSTSAKVGISAGAVAVIGLGIGLAAGGGSGGDGEVRLTAEQVQGVWNAEGKRFDGTSSYTGQYNFYTLGRHSYDLYTSSGEHKVGGGTWRFDVESQQLVMYNDTGSTYVGTVTGGNTATMKTTDGRWTTVITR</sequence>
<reference evidence="2 3" key="1">
    <citation type="submission" date="2016-10" db="EMBL/GenBank/DDBJ databases">
        <authorList>
            <person name="de Groot N.N."/>
        </authorList>
    </citation>
    <scope>NUCLEOTIDE SEQUENCE [LARGE SCALE GENOMIC DNA]</scope>
    <source>
        <strain evidence="2 3">DSM 12130</strain>
    </source>
</reference>
<dbReference type="RefSeq" id="WP_092219217.1">
    <property type="nucleotide sequence ID" value="NZ_FNJI01000002.1"/>
</dbReference>
<evidence type="ECO:0000256" key="1">
    <source>
        <dbReference type="SAM" id="MobiDB-lite"/>
    </source>
</evidence>
<evidence type="ECO:0000313" key="2">
    <source>
        <dbReference type="EMBL" id="SDO49091.1"/>
    </source>
</evidence>
<gene>
    <name evidence="2" type="ORF">SAMN05660330_00385</name>
</gene>
<dbReference type="AlphaFoldDB" id="A0A1H0K084"/>
<dbReference type="Proteomes" id="UP000199073">
    <property type="component" value="Unassembled WGS sequence"/>
</dbReference>
<keyword evidence="3" id="KW-1185">Reference proteome</keyword>
<protein>
    <submittedName>
        <fullName evidence="2">Uncharacterized protein</fullName>
    </submittedName>
</protein>
<evidence type="ECO:0000313" key="3">
    <source>
        <dbReference type="Proteomes" id="UP000199073"/>
    </source>
</evidence>
<organism evidence="2 3">
    <name type="scientific">Desulforhopalus singaporensis</name>
    <dbReference type="NCBI Taxonomy" id="91360"/>
    <lineage>
        <taxon>Bacteria</taxon>
        <taxon>Pseudomonadati</taxon>
        <taxon>Thermodesulfobacteriota</taxon>
        <taxon>Desulfobulbia</taxon>
        <taxon>Desulfobulbales</taxon>
        <taxon>Desulfocapsaceae</taxon>
        <taxon>Desulforhopalus</taxon>
    </lineage>
</organism>
<proteinExistence type="predicted"/>
<dbReference type="EMBL" id="FNJI01000002">
    <property type="protein sequence ID" value="SDO49091.1"/>
    <property type="molecule type" value="Genomic_DNA"/>
</dbReference>